<protein>
    <submittedName>
        <fullName evidence="6">LysR family transcriptional regulator</fullName>
    </submittedName>
</protein>
<dbReference type="InterPro" id="IPR005119">
    <property type="entry name" value="LysR_subst-bd"/>
</dbReference>
<organism evidence="6 7">
    <name type="scientific">Flavivirga jejuensis</name>
    <dbReference type="NCBI Taxonomy" id="870487"/>
    <lineage>
        <taxon>Bacteria</taxon>
        <taxon>Pseudomonadati</taxon>
        <taxon>Bacteroidota</taxon>
        <taxon>Flavobacteriia</taxon>
        <taxon>Flavobacteriales</taxon>
        <taxon>Flavobacteriaceae</taxon>
        <taxon>Flavivirga</taxon>
    </lineage>
</organism>
<evidence type="ECO:0000256" key="1">
    <source>
        <dbReference type="ARBA" id="ARBA00009437"/>
    </source>
</evidence>
<dbReference type="Pfam" id="PF03466">
    <property type="entry name" value="LysR_substrate"/>
    <property type="match status" value="1"/>
</dbReference>
<sequence length="299" mass="34482">MSYQIELRHIKYFLAVAKDLHFRKAAERLFISQPGLSRQIKQMELDLGIVLFERHNRKVVLTKAGEYLKEELTLSLKSLEHAFSHAKLLHDGKKGDLKFGYVGSAMQEIIPSLLIEFKKEHPNILFGLKEMDNHKQIEGLLSYDIDLGFVRLDRVPKELEIKPILKECFCLVLPHNHVLNKENFKGLHQLKEASFILFDPKYSATYFEKVMQIFDASGFSPMVSHNTIHASSIYKLVENHFGVSIVPKSLTDPNNKKLKFIELSKIKQRTTLSIVWNKSNRNPILSHVFDIISELSDSL</sequence>
<dbReference type="Gene3D" id="3.40.190.10">
    <property type="entry name" value="Periplasmic binding protein-like II"/>
    <property type="match status" value="2"/>
</dbReference>
<evidence type="ECO:0000313" key="7">
    <source>
        <dbReference type="Proteomes" id="UP001176806"/>
    </source>
</evidence>
<keyword evidence="3" id="KW-0238">DNA-binding</keyword>
<dbReference type="PROSITE" id="PS50931">
    <property type="entry name" value="HTH_LYSR"/>
    <property type="match status" value="1"/>
</dbReference>
<dbReference type="PRINTS" id="PR00039">
    <property type="entry name" value="HTHLYSR"/>
</dbReference>
<comment type="caution">
    <text evidence="6">The sequence shown here is derived from an EMBL/GenBank/DDBJ whole genome shotgun (WGS) entry which is preliminary data.</text>
</comment>
<feature type="domain" description="HTH lysR-type" evidence="5">
    <location>
        <begin position="5"/>
        <end position="62"/>
    </location>
</feature>
<dbReference type="PANTHER" id="PTHR30346">
    <property type="entry name" value="TRANSCRIPTIONAL DUAL REGULATOR HCAR-RELATED"/>
    <property type="match status" value="1"/>
</dbReference>
<dbReference type="SUPFAM" id="SSF46785">
    <property type="entry name" value="Winged helix' DNA-binding domain"/>
    <property type="match status" value="1"/>
</dbReference>
<gene>
    <name evidence="6" type="ORF">Q4Q40_18405</name>
</gene>
<keyword evidence="4" id="KW-0804">Transcription</keyword>
<proteinExistence type="inferred from homology"/>
<dbReference type="InterPro" id="IPR036390">
    <property type="entry name" value="WH_DNA-bd_sf"/>
</dbReference>
<evidence type="ECO:0000256" key="4">
    <source>
        <dbReference type="ARBA" id="ARBA00023163"/>
    </source>
</evidence>
<name>A0ABT8WSP4_9FLAO</name>
<reference evidence="6" key="1">
    <citation type="submission" date="2023-07" db="EMBL/GenBank/DDBJ databases">
        <title>Two novel species in the genus Flavivirga.</title>
        <authorList>
            <person name="Kwon K."/>
        </authorList>
    </citation>
    <scope>NUCLEOTIDE SEQUENCE</scope>
    <source>
        <strain evidence="6">KACC 14158</strain>
    </source>
</reference>
<evidence type="ECO:0000259" key="5">
    <source>
        <dbReference type="PROSITE" id="PS50931"/>
    </source>
</evidence>
<keyword evidence="2" id="KW-0805">Transcription regulation</keyword>
<comment type="similarity">
    <text evidence="1">Belongs to the LysR transcriptional regulatory family.</text>
</comment>
<dbReference type="InterPro" id="IPR000847">
    <property type="entry name" value="LysR_HTH_N"/>
</dbReference>
<dbReference type="Proteomes" id="UP001176806">
    <property type="component" value="Unassembled WGS sequence"/>
</dbReference>
<dbReference type="InterPro" id="IPR036388">
    <property type="entry name" value="WH-like_DNA-bd_sf"/>
</dbReference>
<dbReference type="EMBL" id="JAUOEL010000007">
    <property type="protein sequence ID" value="MDO5976176.1"/>
    <property type="molecule type" value="Genomic_DNA"/>
</dbReference>
<dbReference type="PANTHER" id="PTHR30346:SF0">
    <property type="entry name" value="HCA OPERON TRANSCRIPTIONAL ACTIVATOR HCAR"/>
    <property type="match status" value="1"/>
</dbReference>
<dbReference type="Gene3D" id="1.10.10.10">
    <property type="entry name" value="Winged helix-like DNA-binding domain superfamily/Winged helix DNA-binding domain"/>
    <property type="match status" value="1"/>
</dbReference>
<dbReference type="SUPFAM" id="SSF53850">
    <property type="entry name" value="Periplasmic binding protein-like II"/>
    <property type="match status" value="1"/>
</dbReference>
<dbReference type="Pfam" id="PF00126">
    <property type="entry name" value="HTH_1"/>
    <property type="match status" value="1"/>
</dbReference>
<evidence type="ECO:0000256" key="2">
    <source>
        <dbReference type="ARBA" id="ARBA00023015"/>
    </source>
</evidence>
<dbReference type="RefSeq" id="WP_303303444.1">
    <property type="nucleotide sequence ID" value="NZ_BAABDA010000028.1"/>
</dbReference>
<keyword evidence="7" id="KW-1185">Reference proteome</keyword>
<evidence type="ECO:0000256" key="3">
    <source>
        <dbReference type="ARBA" id="ARBA00023125"/>
    </source>
</evidence>
<evidence type="ECO:0000313" key="6">
    <source>
        <dbReference type="EMBL" id="MDO5976176.1"/>
    </source>
</evidence>
<accession>A0ABT8WSP4</accession>